<gene>
    <name evidence="3" type="ORF">GCM10009539_47200</name>
</gene>
<evidence type="ECO:0000313" key="4">
    <source>
        <dbReference type="Proteomes" id="UP001500967"/>
    </source>
</evidence>
<evidence type="ECO:0000313" key="3">
    <source>
        <dbReference type="EMBL" id="GAA0256483.1"/>
    </source>
</evidence>
<feature type="region of interest" description="Disordered" evidence="1">
    <location>
        <begin position="1"/>
        <end position="25"/>
    </location>
</feature>
<evidence type="ECO:0000256" key="1">
    <source>
        <dbReference type="SAM" id="MobiDB-lite"/>
    </source>
</evidence>
<protein>
    <recommendedName>
        <fullName evidence="2">DUF397 domain-containing protein</fullName>
    </recommendedName>
</protein>
<dbReference type="EMBL" id="BAAAGX010000018">
    <property type="protein sequence ID" value="GAA0256483.1"/>
    <property type="molecule type" value="Genomic_DNA"/>
</dbReference>
<feature type="domain" description="DUF397" evidence="2">
    <location>
        <begin position="47"/>
        <end position="99"/>
    </location>
</feature>
<feature type="compositionally biased region" description="Low complexity" evidence="1">
    <location>
        <begin position="14"/>
        <end position="24"/>
    </location>
</feature>
<keyword evidence="4" id="KW-1185">Reference proteome</keyword>
<evidence type="ECO:0000259" key="2">
    <source>
        <dbReference type="Pfam" id="PF04149"/>
    </source>
</evidence>
<name>A0ABP3EBM6_9ACTN</name>
<reference evidence="4" key="1">
    <citation type="journal article" date="2019" name="Int. J. Syst. Evol. Microbiol.">
        <title>The Global Catalogue of Microorganisms (GCM) 10K type strain sequencing project: providing services to taxonomists for standard genome sequencing and annotation.</title>
        <authorList>
            <consortium name="The Broad Institute Genomics Platform"/>
            <consortium name="The Broad Institute Genome Sequencing Center for Infectious Disease"/>
            <person name="Wu L."/>
            <person name="Ma J."/>
        </authorList>
    </citation>
    <scope>NUCLEOTIDE SEQUENCE [LARGE SCALE GENOMIC DNA]</scope>
    <source>
        <strain evidence="4">JCM 10425</strain>
    </source>
</reference>
<dbReference type="InterPro" id="IPR007278">
    <property type="entry name" value="DUF397"/>
</dbReference>
<organism evidence="3 4">
    <name type="scientific">Cryptosporangium japonicum</name>
    <dbReference type="NCBI Taxonomy" id="80872"/>
    <lineage>
        <taxon>Bacteria</taxon>
        <taxon>Bacillati</taxon>
        <taxon>Actinomycetota</taxon>
        <taxon>Actinomycetes</taxon>
        <taxon>Cryptosporangiales</taxon>
        <taxon>Cryptosporangiaceae</taxon>
        <taxon>Cryptosporangium</taxon>
    </lineage>
</organism>
<dbReference type="Pfam" id="PF04149">
    <property type="entry name" value="DUF397"/>
    <property type="match status" value="1"/>
</dbReference>
<feature type="compositionally biased region" description="Basic and acidic residues" evidence="1">
    <location>
        <begin position="1"/>
        <end position="13"/>
    </location>
</feature>
<comment type="caution">
    <text evidence="3">The sequence shown here is derived from an EMBL/GenBank/DDBJ whole genome shotgun (WGS) entry which is preliminary data.</text>
</comment>
<sequence length="108" mass="11538">MGARDGTGRRTADRAPAATDVPPAIRERRNMHHLYNGIPAGQLGPVAWLKSSHSNPNGNCVEIAGLPDGQFAVRNSRHPEGPALIYTRDEIAALIAGARSGDFDHFVS</sequence>
<accession>A0ABP3EBM6</accession>
<proteinExistence type="predicted"/>
<dbReference type="Proteomes" id="UP001500967">
    <property type="component" value="Unassembled WGS sequence"/>
</dbReference>